<keyword evidence="2" id="KW-0472">Membrane</keyword>
<dbReference type="EMBL" id="CALTRL010006409">
    <property type="protein sequence ID" value="CAH7690821.1"/>
    <property type="molecule type" value="Genomic_DNA"/>
</dbReference>
<reference evidence="3" key="1">
    <citation type="submission" date="2022-06" db="EMBL/GenBank/DDBJ databases">
        <authorList>
            <consortium name="SYNGENTA / RWTH Aachen University"/>
        </authorList>
    </citation>
    <scope>NUCLEOTIDE SEQUENCE</scope>
</reference>
<sequence length="324" mass="35641">MIFLAGLLNRSSLSFVFVTIVRIISIFAIIFAVAIEIYLIGINLHKFKRNATGSSSDESFNLSNSTINLSPGDVSKISGFENGTNIPKAIGGILFFVLEQVLNILILVICLFSEILTPRISELFDEYLAVLGSNFGVGAIGFIEIYIASTLLSKNLTKLNNKIGLASGWILFLIGLINLILGMIFGKHIRNKRSLIDAGTSYVKKTTHIDDIETGIKFAKKGAAFGKKKNFKNLKPSMISRPTPQEITKPIVGFIDKNRFDYDENLNLQSPQSSSSSKKTQFHNNYSQPQPLSPSSVSAYSTDYPEQPAPIYNTFSRLKPSGGK</sequence>
<name>A0AAV0BTI1_PHAPC</name>
<evidence type="ECO:0000256" key="2">
    <source>
        <dbReference type="SAM" id="Phobius"/>
    </source>
</evidence>
<organism evidence="3 4">
    <name type="scientific">Phakopsora pachyrhizi</name>
    <name type="common">Asian soybean rust disease fungus</name>
    <dbReference type="NCBI Taxonomy" id="170000"/>
    <lineage>
        <taxon>Eukaryota</taxon>
        <taxon>Fungi</taxon>
        <taxon>Dikarya</taxon>
        <taxon>Basidiomycota</taxon>
        <taxon>Pucciniomycotina</taxon>
        <taxon>Pucciniomycetes</taxon>
        <taxon>Pucciniales</taxon>
        <taxon>Phakopsoraceae</taxon>
        <taxon>Phakopsora</taxon>
    </lineage>
</organism>
<keyword evidence="2" id="KW-1133">Transmembrane helix</keyword>
<feature type="transmembrane region" description="Helical" evidence="2">
    <location>
        <begin position="168"/>
        <end position="186"/>
    </location>
</feature>
<protein>
    <submittedName>
        <fullName evidence="3">Uncharacterized protein</fullName>
    </submittedName>
</protein>
<evidence type="ECO:0000256" key="1">
    <source>
        <dbReference type="SAM" id="MobiDB-lite"/>
    </source>
</evidence>
<comment type="caution">
    <text evidence="3">The sequence shown here is derived from an EMBL/GenBank/DDBJ whole genome shotgun (WGS) entry which is preliminary data.</text>
</comment>
<dbReference type="Proteomes" id="UP001153365">
    <property type="component" value="Unassembled WGS sequence"/>
</dbReference>
<keyword evidence="2" id="KW-0812">Transmembrane</keyword>
<feature type="transmembrane region" description="Helical" evidence="2">
    <location>
        <begin position="127"/>
        <end position="148"/>
    </location>
</feature>
<gene>
    <name evidence="3" type="ORF">PPACK8108_LOCUS26283</name>
</gene>
<feature type="region of interest" description="Disordered" evidence="1">
    <location>
        <begin position="265"/>
        <end position="324"/>
    </location>
</feature>
<evidence type="ECO:0000313" key="4">
    <source>
        <dbReference type="Proteomes" id="UP001153365"/>
    </source>
</evidence>
<feature type="transmembrane region" description="Helical" evidence="2">
    <location>
        <begin position="12"/>
        <end position="40"/>
    </location>
</feature>
<keyword evidence="4" id="KW-1185">Reference proteome</keyword>
<feature type="transmembrane region" description="Helical" evidence="2">
    <location>
        <begin position="89"/>
        <end position="115"/>
    </location>
</feature>
<dbReference type="AlphaFoldDB" id="A0AAV0BTI1"/>
<accession>A0AAV0BTI1</accession>
<evidence type="ECO:0000313" key="3">
    <source>
        <dbReference type="EMBL" id="CAH7690821.1"/>
    </source>
</evidence>
<feature type="compositionally biased region" description="Low complexity" evidence="1">
    <location>
        <begin position="287"/>
        <end position="298"/>
    </location>
</feature>
<proteinExistence type="predicted"/>